<protein>
    <recommendedName>
        <fullName evidence="1">Protein bicaudal C homolog 1 KH-like domain-containing protein</fullName>
    </recommendedName>
</protein>
<dbReference type="AlphaFoldDB" id="T1GZY7"/>
<dbReference type="HOGENOM" id="CLU_2888353_0_0_1"/>
<dbReference type="STRING" id="36166.T1GZY7"/>
<dbReference type="Pfam" id="PF22985">
    <property type="entry name" value="KH_BICC1"/>
    <property type="match status" value="1"/>
</dbReference>
<name>T1GZY7_MEGSC</name>
<proteinExistence type="predicted"/>
<dbReference type="EnsemblMetazoa" id="MESCA009449-RA">
    <property type="protein sequence ID" value="MESCA009449-PA"/>
    <property type="gene ID" value="MESCA009449"/>
</dbReference>
<evidence type="ECO:0000259" key="1">
    <source>
        <dbReference type="Pfam" id="PF22985"/>
    </source>
</evidence>
<sequence>MHLIAFHSNAYEQRKTNHVIFSTRPKLHSSLVLVKGSEKEAAKVQEATQELINFTCENIAYMS</sequence>
<accession>T1GZY7</accession>
<keyword evidence="3" id="KW-1185">Reference proteome</keyword>
<dbReference type="Proteomes" id="UP000015102">
    <property type="component" value="Unassembled WGS sequence"/>
</dbReference>
<dbReference type="EMBL" id="CAQQ02196035">
    <property type="status" value="NOT_ANNOTATED_CDS"/>
    <property type="molecule type" value="Genomic_DNA"/>
</dbReference>
<evidence type="ECO:0000313" key="2">
    <source>
        <dbReference type="EnsemblMetazoa" id="MESCA009449-PA"/>
    </source>
</evidence>
<reference evidence="2" key="2">
    <citation type="submission" date="2015-06" db="UniProtKB">
        <authorList>
            <consortium name="EnsemblMetazoa"/>
        </authorList>
    </citation>
    <scope>IDENTIFICATION</scope>
</reference>
<feature type="domain" description="Protein bicaudal C homolog 1 KH-like" evidence="1">
    <location>
        <begin position="18"/>
        <end position="59"/>
    </location>
</feature>
<evidence type="ECO:0000313" key="3">
    <source>
        <dbReference type="Proteomes" id="UP000015102"/>
    </source>
</evidence>
<reference evidence="3" key="1">
    <citation type="submission" date="2013-02" db="EMBL/GenBank/DDBJ databases">
        <authorList>
            <person name="Hughes D."/>
        </authorList>
    </citation>
    <scope>NUCLEOTIDE SEQUENCE</scope>
    <source>
        <strain>Durham</strain>
        <strain evidence="3">NC isolate 2 -- Noor lab</strain>
    </source>
</reference>
<organism evidence="2 3">
    <name type="scientific">Megaselia scalaris</name>
    <name type="common">Humpbacked fly</name>
    <name type="synonym">Phora scalaris</name>
    <dbReference type="NCBI Taxonomy" id="36166"/>
    <lineage>
        <taxon>Eukaryota</taxon>
        <taxon>Metazoa</taxon>
        <taxon>Ecdysozoa</taxon>
        <taxon>Arthropoda</taxon>
        <taxon>Hexapoda</taxon>
        <taxon>Insecta</taxon>
        <taxon>Pterygota</taxon>
        <taxon>Neoptera</taxon>
        <taxon>Endopterygota</taxon>
        <taxon>Diptera</taxon>
        <taxon>Brachycera</taxon>
        <taxon>Muscomorpha</taxon>
        <taxon>Platypezoidea</taxon>
        <taxon>Phoridae</taxon>
        <taxon>Megaseliini</taxon>
        <taxon>Megaselia</taxon>
    </lineage>
</organism>
<dbReference type="InterPro" id="IPR054727">
    <property type="entry name" value="BICC1_KH"/>
</dbReference>